<dbReference type="PANTHER" id="PTHR43711:SF31">
    <property type="entry name" value="HISTIDINE KINASE"/>
    <property type="match status" value="1"/>
</dbReference>
<protein>
    <recommendedName>
        <fullName evidence="2">histidine kinase</fullName>
        <ecNumber evidence="2">2.7.13.3</ecNumber>
    </recommendedName>
</protein>
<dbReference type="InterPro" id="IPR013656">
    <property type="entry name" value="PAS_4"/>
</dbReference>
<evidence type="ECO:0000256" key="6">
    <source>
        <dbReference type="ARBA" id="ARBA00023012"/>
    </source>
</evidence>
<dbReference type="Gene3D" id="3.30.450.20">
    <property type="entry name" value="PAS domain"/>
    <property type="match status" value="4"/>
</dbReference>
<feature type="domain" description="PAC" evidence="10">
    <location>
        <begin position="212"/>
        <end position="265"/>
    </location>
</feature>
<organism evidence="11 12">
    <name type="scientific">Dongia mobilis</name>
    <dbReference type="NCBI Taxonomy" id="578943"/>
    <lineage>
        <taxon>Bacteria</taxon>
        <taxon>Pseudomonadati</taxon>
        <taxon>Pseudomonadota</taxon>
        <taxon>Alphaproteobacteria</taxon>
        <taxon>Rhodospirillales</taxon>
        <taxon>Dongiaceae</taxon>
        <taxon>Dongia</taxon>
    </lineage>
</organism>
<evidence type="ECO:0000259" key="8">
    <source>
        <dbReference type="PROSITE" id="PS50109"/>
    </source>
</evidence>
<dbReference type="Gene3D" id="1.10.287.130">
    <property type="match status" value="1"/>
</dbReference>
<dbReference type="EMBL" id="SNYW01000008">
    <property type="protein sequence ID" value="TDQ82541.1"/>
    <property type="molecule type" value="Genomic_DNA"/>
</dbReference>
<dbReference type="SUPFAM" id="SSF55785">
    <property type="entry name" value="PYP-like sensor domain (PAS domain)"/>
    <property type="match status" value="4"/>
</dbReference>
<evidence type="ECO:0000256" key="3">
    <source>
        <dbReference type="ARBA" id="ARBA00022553"/>
    </source>
</evidence>
<reference evidence="11 12" key="1">
    <citation type="submission" date="2019-03" db="EMBL/GenBank/DDBJ databases">
        <title>Genomic Encyclopedia of Type Strains, Phase III (KMG-III): the genomes of soil and plant-associated and newly described type strains.</title>
        <authorList>
            <person name="Whitman W."/>
        </authorList>
    </citation>
    <scope>NUCLEOTIDE SEQUENCE [LARGE SCALE GENOMIC DNA]</scope>
    <source>
        <strain evidence="11 12">CGMCC 1.7660</strain>
    </source>
</reference>
<dbReference type="InterPro" id="IPR036890">
    <property type="entry name" value="HATPase_C_sf"/>
</dbReference>
<evidence type="ECO:0000256" key="2">
    <source>
        <dbReference type="ARBA" id="ARBA00012438"/>
    </source>
</evidence>
<dbReference type="Pfam" id="PF00512">
    <property type="entry name" value="HisKA"/>
    <property type="match status" value="1"/>
</dbReference>
<dbReference type="GO" id="GO:0000155">
    <property type="term" value="F:phosphorelay sensor kinase activity"/>
    <property type="evidence" value="ECO:0007669"/>
    <property type="project" value="InterPro"/>
</dbReference>
<evidence type="ECO:0000259" key="9">
    <source>
        <dbReference type="PROSITE" id="PS50112"/>
    </source>
</evidence>
<dbReference type="EC" id="2.7.13.3" evidence="2"/>
<dbReference type="FunFam" id="1.10.287.130:FF:000001">
    <property type="entry name" value="Two-component sensor histidine kinase"/>
    <property type="match status" value="1"/>
</dbReference>
<dbReference type="OrthoDB" id="8477705at2"/>
<dbReference type="InterPro" id="IPR000014">
    <property type="entry name" value="PAS"/>
</dbReference>
<dbReference type="SMART" id="SM00086">
    <property type="entry name" value="PAC"/>
    <property type="match status" value="4"/>
</dbReference>
<keyword evidence="12" id="KW-1185">Reference proteome</keyword>
<keyword evidence="3" id="KW-0597">Phosphoprotein</keyword>
<dbReference type="SUPFAM" id="SSF47384">
    <property type="entry name" value="Homodimeric domain of signal transducing histidine kinase"/>
    <property type="match status" value="1"/>
</dbReference>
<sequence length="772" mass="85355">MSPDESVSSAVADPSILAAALDSLPGGVALVDAAGRIIYINRTLAGWSGVDAKTACGLQLAELLPFILDQAPMAAAFRRAFGGLRGTHQIEIVFPDGISRLTRMDCVPQASPDGAIWGCSIVFNDFSQAEATVRTLANERAFANALIDVVPAIVLLLSPDGSILRVNPYFEQLSGYRLDEIRGQNWVTTFLPERERSRILGLMENAIGGKPTRGNVNAIVLRNGEEREIEWSDAAIRDAQGRAVSLLAIGHDVTDQLRTQERLQRSESLLREVTHLSQIGIFDHDHITNSIYWSPEQAEIFGWGGDETVSIDKLSVLFHPADRARVLAAIEQAHNPAGDGRFDIEYRIIRPDGTERWIDNRSQTFFTGTGDQRRPLRTIGAAIDVTERHRADAALRERENLLRQGARIGRFGTWVWDVSNDRCLVCSEELAGLFGMTVEEFMRERGSDRAIRYDPLPAFRAEDDPGSIPELGRPFEVEFRALTKDGSMRWFHEIGHTYRNPETGLLWSVGVTQDVTERKETETELRRLIDESARLAQLAEQANQAKSEFLATMSHELRTPLNAIIGFSELLMRLGQGVEPDRLDEYHGIILQSGRHLLSLINDILDLAKVESGRLELRPEQVSLRALAYECTSYLEPTAQPKRISFAVDVAGLNFESDRRLLKQLLLNLLSNAVKFNRDGGSVAVRAQIEGDTVVIAIADSGIGMNAEEIERALQPFQQIANTYSRTSEGTGLGLTLVQRFTAIMGGSFTIESEPGIGTTARVTLPLRLPAS</sequence>
<dbReference type="Pfam" id="PF08448">
    <property type="entry name" value="PAS_4"/>
    <property type="match status" value="2"/>
</dbReference>
<dbReference type="InterPro" id="IPR005467">
    <property type="entry name" value="His_kinase_dom"/>
</dbReference>
<evidence type="ECO:0000256" key="7">
    <source>
        <dbReference type="SAM" id="Coils"/>
    </source>
</evidence>
<dbReference type="SUPFAM" id="SSF55874">
    <property type="entry name" value="ATPase domain of HSP90 chaperone/DNA topoisomerase II/histidine kinase"/>
    <property type="match status" value="1"/>
</dbReference>
<dbReference type="InterPro" id="IPR036097">
    <property type="entry name" value="HisK_dim/P_sf"/>
</dbReference>
<feature type="domain" description="PAC" evidence="10">
    <location>
        <begin position="475"/>
        <end position="527"/>
    </location>
</feature>
<feature type="domain" description="PAS" evidence="9">
    <location>
        <begin position="266"/>
        <end position="337"/>
    </location>
</feature>
<comment type="catalytic activity">
    <reaction evidence="1">
        <text>ATP + protein L-histidine = ADP + protein N-phospho-L-histidine.</text>
        <dbReference type="EC" id="2.7.13.3"/>
    </reaction>
</comment>
<evidence type="ECO:0000259" key="10">
    <source>
        <dbReference type="PROSITE" id="PS50113"/>
    </source>
</evidence>
<dbReference type="CDD" id="cd00130">
    <property type="entry name" value="PAS"/>
    <property type="match status" value="3"/>
</dbReference>
<keyword evidence="5" id="KW-0418">Kinase</keyword>
<dbReference type="PROSITE" id="PS50109">
    <property type="entry name" value="HIS_KIN"/>
    <property type="match status" value="1"/>
</dbReference>
<keyword evidence="4" id="KW-0808">Transferase</keyword>
<dbReference type="InterPro" id="IPR001610">
    <property type="entry name" value="PAC"/>
</dbReference>
<dbReference type="Pfam" id="PF08447">
    <property type="entry name" value="PAS_3"/>
    <property type="match status" value="2"/>
</dbReference>
<dbReference type="Proteomes" id="UP000295783">
    <property type="component" value="Unassembled WGS sequence"/>
</dbReference>
<evidence type="ECO:0000313" key="12">
    <source>
        <dbReference type="Proteomes" id="UP000295783"/>
    </source>
</evidence>
<gene>
    <name evidence="11" type="ORF">A8950_2364</name>
</gene>
<accession>A0A4R6WSS1</accession>
<dbReference type="SMART" id="SM00387">
    <property type="entry name" value="HATPase_c"/>
    <property type="match status" value="1"/>
</dbReference>
<evidence type="ECO:0000313" key="11">
    <source>
        <dbReference type="EMBL" id="TDQ82541.1"/>
    </source>
</evidence>
<evidence type="ECO:0000256" key="5">
    <source>
        <dbReference type="ARBA" id="ARBA00022777"/>
    </source>
</evidence>
<dbReference type="Gene3D" id="3.30.565.10">
    <property type="entry name" value="Histidine kinase-like ATPase, C-terminal domain"/>
    <property type="match status" value="1"/>
</dbReference>
<keyword evidence="7" id="KW-0175">Coiled coil</keyword>
<comment type="caution">
    <text evidence="11">The sequence shown here is derived from an EMBL/GenBank/DDBJ whole genome shotgun (WGS) entry which is preliminary data.</text>
</comment>
<dbReference type="InterPro" id="IPR050736">
    <property type="entry name" value="Sensor_HK_Regulatory"/>
</dbReference>
<dbReference type="NCBIfam" id="TIGR00229">
    <property type="entry name" value="sensory_box"/>
    <property type="match status" value="3"/>
</dbReference>
<dbReference type="PROSITE" id="PS50113">
    <property type="entry name" value="PAC"/>
    <property type="match status" value="3"/>
</dbReference>
<feature type="domain" description="PAS" evidence="9">
    <location>
        <begin position="139"/>
        <end position="210"/>
    </location>
</feature>
<dbReference type="PRINTS" id="PR00344">
    <property type="entry name" value="BCTRLSENSOR"/>
</dbReference>
<dbReference type="InterPro" id="IPR000700">
    <property type="entry name" value="PAS-assoc_C"/>
</dbReference>
<dbReference type="InterPro" id="IPR013655">
    <property type="entry name" value="PAS_fold_3"/>
</dbReference>
<dbReference type="PANTHER" id="PTHR43711">
    <property type="entry name" value="TWO-COMPONENT HISTIDINE KINASE"/>
    <property type="match status" value="1"/>
</dbReference>
<dbReference type="InterPro" id="IPR004358">
    <property type="entry name" value="Sig_transdc_His_kin-like_C"/>
</dbReference>
<dbReference type="AlphaFoldDB" id="A0A4R6WSS1"/>
<feature type="domain" description="Histidine kinase" evidence="8">
    <location>
        <begin position="552"/>
        <end position="769"/>
    </location>
</feature>
<dbReference type="Pfam" id="PF02518">
    <property type="entry name" value="HATPase_c"/>
    <property type="match status" value="1"/>
</dbReference>
<dbReference type="SMART" id="SM00091">
    <property type="entry name" value="PAS"/>
    <property type="match status" value="4"/>
</dbReference>
<feature type="coiled-coil region" evidence="7">
    <location>
        <begin position="518"/>
        <end position="548"/>
    </location>
</feature>
<proteinExistence type="predicted"/>
<keyword evidence="6" id="KW-0902">Two-component regulatory system</keyword>
<name>A0A4R6WSS1_9PROT</name>
<feature type="domain" description="PAC" evidence="10">
    <location>
        <begin position="342"/>
        <end position="397"/>
    </location>
</feature>
<dbReference type="InterPro" id="IPR035965">
    <property type="entry name" value="PAS-like_dom_sf"/>
</dbReference>
<dbReference type="PROSITE" id="PS50112">
    <property type="entry name" value="PAS"/>
    <property type="match status" value="2"/>
</dbReference>
<dbReference type="InterPro" id="IPR003594">
    <property type="entry name" value="HATPase_dom"/>
</dbReference>
<dbReference type="RefSeq" id="WP_133613811.1">
    <property type="nucleotide sequence ID" value="NZ_SNYW01000008.1"/>
</dbReference>
<dbReference type="InterPro" id="IPR003661">
    <property type="entry name" value="HisK_dim/P_dom"/>
</dbReference>
<dbReference type="Gene3D" id="2.10.70.100">
    <property type="match status" value="2"/>
</dbReference>
<dbReference type="CDD" id="cd00082">
    <property type="entry name" value="HisKA"/>
    <property type="match status" value="1"/>
</dbReference>
<evidence type="ECO:0000256" key="1">
    <source>
        <dbReference type="ARBA" id="ARBA00000085"/>
    </source>
</evidence>
<dbReference type="SMART" id="SM00388">
    <property type="entry name" value="HisKA"/>
    <property type="match status" value="1"/>
</dbReference>
<evidence type="ECO:0000256" key="4">
    <source>
        <dbReference type="ARBA" id="ARBA00022679"/>
    </source>
</evidence>